<dbReference type="PROSITE" id="PS50893">
    <property type="entry name" value="ABC_TRANSPORTER_2"/>
    <property type="match status" value="1"/>
</dbReference>
<evidence type="ECO:0000256" key="10">
    <source>
        <dbReference type="SAM" id="Phobius"/>
    </source>
</evidence>
<dbReference type="Pfam" id="PF03107">
    <property type="entry name" value="C1_2"/>
    <property type="match status" value="1"/>
</dbReference>
<dbReference type="GO" id="GO:0005743">
    <property type="term" value="C:mitochondrial inner membrane"/>
    <property type="evidence" value="ECO:0007669"/>
    <property type="project" value="TreeGrafter"/>
</dbReference>
<evidence type="ECO:0000259" key="12">
    <source>
        <dbReference type="PROSITE" id="PS50929"/>
    </source>
</evidence>
<feature type="compositionally biased region" description="Basic and acidic residues" evidence="9">
    <location>
        <begin position="166"/>
        <end position="178"/>
    </location>
</feature>
<feature type="transmembrane region" description="Helical" evidence="10">
    <location>
        <begin position="478"/>
        <end position="497"/>
    </location>
</feature>
<dbReference type="FunFam" id="1.20.1560.10:FF:000215">
    <property type="entry name" value="ABC transporter B family member 4"/>
    <property type="match status" value="1"/>
</dbReference>
<dbReference type="InterPro" id="IPR017871">
    <property type="entry name" value="ABC_transporter-like_CS"/>
</dbReference>
<keyword evidence="6" id="KW-0067">ATP-binding</keyword>
<dbReference type="GO" id="GO:0090374">
    <property type="term" value="P:oligopeptide export from mitochondrion"/>
    <property type="evidence" value="ECO:0007669"/>
    <property type="project" value="TreeGrafter"/>
</dbReference>
<keyword evidence="8 10" id="KW-0472">Membrane</keyword>
<dbReference type="InterPro" id="IPR036640">
    <property type="entry name" value="ABC1_TM_sf"/>
</dbReference>
<evidence type="ECO:0000256" key="1">
    <source>
        <dbReference type="ARBA" id="ARBA00004141"/>
    </source>
</evidence>
<accession>A0A9W6ZDW7</accession>
<dbReference type="Gene3D" id="1.20.1560.10">
    <property type="entry name" value="ABC transporter type 1, transmembrane domain"/>
    <property type="match status" value="1"/>
</dbReference>
<dbReference type="PANTHER" id="PTHR43394:SF5">
    <property type="entry name" value="ABC TRANSPORTER B FAMILY"/>
    <property type="match status" value="1"/>
</dbReference>
<keyword evidence="4" id="KW-0677">Repeat</keyword>
<dbReference type="SMART" id="SM00382">
    <property type="entry name" value="AAA"/>
    <property type="match status" value="1"/>
</dbReference>
<feature type="transmembrane region" description="Helical" evidence="10">
    <location>
        <begin position="25"/>
        <end position="51"/>
    </location>
</feature>
<evidence type="ECO:0000256" key="3">
    <source>
        <dbReference type="ARBA" id="ARBA00022692"/>
    </source>
</evidence>
<reference evidence="14" key="1">
    <citation type="journal article" date="2023" name="Commun. Biol.">
        <title>Genome analysis of Parmales, the sister group of diatoms, reveals the evolutionary specialization of diatoms from phago-mixotrophs to photoautotrophs.</title>
        <authorList>
            <person name="Ban H."/>
            <person name="Sato S."/>
            <person name="Yoshikawa S."/>
            <person name="Yamada K."/>
            <person name="Nakamura Y."/>
            <person name="Ichinomiya M."/>
            <person name="Sato N."/>
            <person name="Blanc-Mathieu R."/>
            <person name="Endo H."/>
            <person name="Kuwata A."/>
            <person name="Ogata H."/>
        </authorList>
    </citation>
    <scope>NUCLEOTIDE SEQUENCE [LARGE SCALE GENOMIC DNA]</scope>
</reference>
<evidence type="ECO:0000313" key="14">
    <source>
        <dbReference type="Proteomes" id="UP001162640"/>
    </source>
</evidence>
<feature type="transmembrane region" description="Helical" evidence="10">
    <location>
        <begin position="503"/>
        <end position="521"/>
    </location>
</feature>
<feature type="compositionally biased region" description="Basic and acidic residues" evidence="9">
    <location>
        <begin position="931"/>
        <end position="945"/>
    </location>
</feature>
<dbReference type="PROSITE" id="PS00211">
    <property type="entry name" value="ABC_TRANSPORTER_1"/>
    <property type="match status" value="1"/>
</dbReference>
<dbReference type="AlphaFoldDB" id="A0A9W6ZDW7"/>
<evidence type="ECO:0000313" key="13">
    <source>
        <dbReference type="EMBL" id="GMH50411.1"/>
    </source>
</evidence>
<evidence type="ECO:0000256" key="2">
    <source>
        <dbReference type="ARBA" id="ARBA00022448"/>
    </source>
</evidence>
<dbReference type="Pfam" id="PF00005">
    <property type="entry name" value="ABC_tran"/>
    <property type="match status" value="1"/>
</dbReference>
<dbReference type="GO" id="GO:0005524">
    <property type="term" value="F:ATP binding"/>
    <property type="evidence" value="ECO:0007669"/>
    <property type="project" value="UniProtKB-KW"/>
</dbReference>
<name>A0A9W6ZDW7_9STRA</name>
<keyword evidence="5" id="KW-0547">Nucleotide-binding</keyword>
<comment type="subcellular location">
    <subcellularLocation>
        <location evidence="1">Membrane</location>
        <topology evidence="1">Multi-pass membrane protein</topology>
    </subcellularLocation>
</comment>
<feature type="transmembrane region" description="Helical" evidence="10">
    <location>
        <begin position="197"/>
        <end position="217"/>
    </location>
</feature>
<dbReference type="InterPro" id="IPR003439">
    <property type="entry name" value="ABC_transporter-like_ATP-bd"/>
</dbReference>
<dbReference type="GO" id="GO:0015421">
    <property type="term" value="F:ABC-type oligopeptide transporter activity"/>
    <property type="evidence" value="ECO:0007669"/>
    <property type="project" value="TreeGrafter"/>
</dbReference>
<dbReference type="PANTHER" id="PTHR43394">
    <property type="entry name" value="ATP-DEPENDENT PERMEASE MDL1, MITOCHONDRIAL"/>
    <property type="match status" value="1"/>
</dbReference>
<dbReference type="PROSITE" id="PS50929">
    <property type="entry name" value="ABC_TM1F"/>
    <property type="match status" value="1"/>
</dbReference>
<evidence type="ECO:0000256" key="8">
    <source>
        <dbReference type="ARBA" id="ARBA00023136"/>
    </source>
</evidence>
<feature type="region of interest" description="Disordered" evidence="9">
    <location>
        <begin position="157"/>
        <end position="180"/>
    </location>
</feature>
<dbReference type="InterPro" id="IPR046349">
    <property type="entry name" value="C1-like_sf"/>
</dbReference>
<dbReference type="InterPro" id="IPR011527">
    <property type="entry name" value="ABC1_TM_dom"/>
</dbReference>
<dbReference type="FunFam" id="3.40.50.300:FF:000836">
    <property type="entry name" value="ABC transporter B family member 25"/>
    <property type="match status" value="1"/>
</dbReference>
<keyword evidence="2" id="KW-0813">Transport</keyword>
<dbReference type="Proteomes" id="UP001162640">
    <property type="component" value="Unassembled WGS sequence"/>
</dbReference>
<feature type="domain" description="ABC transporter" evidence="11">
    <location>
        <begin position="679"/>
        <end position="919"/>
    </location>
</feature>
<dbReference type="CDD" id="cd18572">
    <property type="entry name" value="ABC_6TM_TAP"/>
    <property type="match status" value="1"/>
</dbReference>
<dbReference type="InterPro" id="IPR004146">
    <property type="entry name" value="DC1"/>
</dbReference>
<evidence type="ECO:0000256" key="9">
    <source>
        <dbReference type="SAM" id="MobiDB-lite"/>
    </source>
</evidence>
<evidence type="ECO:0000259" key="11">
    <source>
        <dbReference type="PROSITE" id="PS50893"/>
    </source>
</evidence>
<feature type="region of interest" description="Disordered" evidence="9">
    <location>
        <begin position="921"/>
        <end position="960"/>
    </location>
</feature>
<dbReference type="EMBL" id="BLQM01000014">
    <property type="protein sequence ID" value="GMH50411.1"/>
    <property type="molecule type" value="Genomic_DNA"/>
</dbReference>
<proteinExistence type="predicted"/>
<feature type="transmembrane region" description="Helical" evidence="10">
    <location>
        <begin position="405"/>
        <end position="427"/>
    </location>
</feature>
<feature type="domain" description="ABC transmembrane type-1" evidence="12">
    <location>
        <begin position="360"/>
        <end position="645"/>
    </location>
</feature>
<dbReference type="SUPFAM" id="SSF90123">
    <property type="entry name" value="ABC transporter transmembrane region"/>
    <property type="match status" value="1"/>
</dbReference>
<organism evidence="13 14">
    <name type="scientific">Triparma laevis f. inornata</name>
    <dbReference type="NCBI Taxonomy" id="1714386"/>
    <lineage>
        <taxon>Eukaryota</taxon>
        <taxon>Sar</taxon>
        <taxon>Stramenopiles</taxon>
        <taxon>Ochrophyta</taxon>
        <taxon>Bolidophyceae</taxon>
        <taxon>Parmales</taxon>
        <taxon>Triparmaceae</taxon>
        <taxon>Triparma</taxon>
    </lineage>
</organism>
<evidence type="ECO:0000256" key="6">
    <source>
        <dbReference type="ARBA" id="ARBA00022840"/>
    </source>
</evidence>
<feature type="transmembrane region" description="Helical" evidence="10">
    <location>
        <begin position="229"/>
        <end position="250"/>
    </location>
</feature>
<gene>
    <name evidence="13" type="ORF">TL16_g00768</name>
</gene>
<dbReference type="InterPro" id="IPR027417">
    <property type="entry name" value="P-loop_NTPase"/>
</dbReference>
<keyword evidence="7 10" id="KW-1133">Transmembrane helix</keyword>
<dbReference type="InterPro" id="IPR039421">
    <property type="entry name" value="Type_1_exporter"/>
</dbReference>
<dbReference type="Gene3D" id="3.40.50.300">
    <property type="entry name" value="P-loop containing nucleotide triphosphate hydrolases"/>
    <property type="match status" value="1"/>
</dbReference>
<dbReference type="InterPro" id="IPR003593">
    <property type="entry name" value="AAA+_ATPase"/>
</dbReference>
<sequence>MPPHGVSIVNLINTRAKSDEQARSLSFRFFTTIMFFIHMFDIGCATALVLISCDTQSEFEKDDTTFQCVLDEATKGFGTDNAKVGDFFALALLRLLLNPLLLYLGIKWGAASGKSLCEAGGCIPCGSRKKRLGSTHGSADSLYTPLTEAEDDLEADSSALLSPTDRNTRSTEENRAARAADAAMPTKRNSYWTNPKFTKNLTLTMIFASSTSAQVYTGLKVSSFNFDGVSAWFAPLMCLTVLWINGNTYLSRTLLEEMTRENGLFLPAVHRHPVFFESTLAFHWCDLCRVRINGKDGAWRCKLCDFDMCTVCAARKDSAIVSENMLRSDKGVKQESEIDNAAYFKRAVGIAGNEKYLLMLSFFLLTLYCLTSLALPDFQGRIIDKVVVDEDGDYDKDGFMENVKIYLFIMLSQGALSTVYSAAFNLVSRKLVFHIRNTLFRKIIIQDVAYFDGTESGRLISRLTNDVNMMMAPIQSSLSSLLNNLFMLFGGVIFCYIKSYRLSMLAFVTVGPIMYLWDLYAKWSKRLNRQMLASWAEGNSIAAQSLSHIRTVKAFGTEEKEIKDYSAVNKEALKSGVKDAWGNGFTTALTSYLDLGTGVLILYYGGLLVMDGEMSVGELVTFQLYWNMMNNAYQNLQSLVTSFTRSAAGAEKVFSLWDATPDINPNLGSDITWNVQGDLILKNVKFFYQMRPDNIVLSGLNLHIPSGKVVALVGPSGGGKSTIINMLMRFYDSKEGSITLDGHNYESLKVSQLRALFGVVSQETELFAKTVAENICYGMEEGSFTQEDIENVAKQAQAHEFIMEMKDGYKTRVGERGGRISGGQRQRLAIARVFLRKPKIILLDEATSALDENSQEAVQEALNLLITKSNATVVLVAHRLSTVMNADKIAVIDKGKVLEEGCHADLVKLGGIYATLVSKQNKKKASLLNQKEADEMKGGGKEGKGKGNSIDDIDSLLASK</sequence>
<dbReference type="SUPFAM" id="SSF57889">
    <property type="entry name" value="Cysteine-rich domain"/>
    <property type="match status" value="1"/>
</dbReference>
<dbReference type="Pfam" id="PF00664">
    <property type="entry name" value="ABC_membrane"/>
    <property type="match status" value="1"/>
</dbReference>
<evidence type="ECO:0000256" key="4">
    <source>
        <dbReference type="ARBA" id="ARBA00022737"/>
    </source>
</evidence>
<feature type="transmembrane region" description="Helical" evidence="10">
    <location>
        <begin position="356"/>
        <end position="375"/>
    </location>
</feature>
<dbReference type="GO" id="GO:0016887">
    <property type="term" value="F:ATP hydrolysis activity"/>
    <property type="evidence" value="ECO:0007669"/>
    <property type="project" value="InterPro"/>
</dbReference>
<protein>
    <submittedName>
        <fullName evidence="13">Uncharacterized protein</fullName>
    </submittedName>
</protein>
<evidence type="ECO:0000256" key="5">
    <source>
        <dbReference type="ARBA" id="ARBA00022741"/>
    </source>
</evidence>
<comment type="caution">
    <text evidence="13">The sequence shown here is derived from an EMBL/GenBank/DDBJ whole genome shotgun (WGS) entry which is preliminary data.</text>
</comment>
<keyword evidence="3 10" id="KW-0812">Transmembrane</keyword>
<evidence type="ECO:0000256" key="7">
    <source>
        <dbReference type="ARBA" id="ARBA00022989"/>
    </source>
</evidence>
<dbReference type="SUPFAM" id="SSF52540">
    <property type="entry name" value="P-loop containing nucleoside triphosphate hydrolases"/>
    <property type="match status" value="1"/>
</dbReference>